<keyword evidence="1" id="KW-0812">Transmembrane</keyword>
<evidence type="ECO:0000256" key="1">
    <source>
        <dbReference type="SAM" id="Phobius"/>
    </source>
</evidence>
<protein>
    <recommendedName>
        <fullName evidence="2">M23ase beta-sheet core domain-containing protein</fullName>
    </recommendedName>
</protein>
<keyword evidence="1" id="KW-1133">Transmembrane helix</keyword>
<name>A0A2H0NB54_9BACT</name>
<feature type="transmembrane region" description="Helical" evidence="1">
    <location>
        <begin position="9"/>
        <end position="29"/>
    </location>
</feature>
<gene>
    <name evidence="3" type="ORF">COV55_04850</name>
</gene>
<evidence type="ECO:0000259" key="2">
    <source>
        <dbReference type="Pfam" id="PF01551"/>
    </source>
</evidence>
<reference evidence="3 4" key="1">
    <citation type="submission" date="2017-09" db="EMBL/GenBank/DDBJ databases">
        <title>Depth-based differentiation of microbial function through sediment-hosted aquifers and enrichment of novel symbionts in the deep terrestrial subsurface.</title>
        <authorList>
            <person name="Probst A.J."/>
            <person name="Ladd B."/>
            <person name="Jarett J.K."/>
            <person name="Geller-Mcgrath D.E."/>
            <person name="Sieber C.M."/>
            <person name="Emerson J.B."/>
            <person name="Anantharaman K."/>
            <person name="Thomas B.C."/>
            <person name="Malmstrom R."/>
            <person name="Stieglmeier M."/>
            <person name="Klingl A."/>
            <person name="Woyke T."/>
            <person name="Ryan C.M."/>
            <person name="Banfield J.F."/>
        </authorList>
    </citation>
    <scope>NUCLEOTIDE SEQUENCE [LARGE SCALE GENOMIC DNA]</scope>
    <source>
        <strain evidence="3">CG11_big_fil_rev_8_21_14_0_20_36_20</strain>
    </source>
</reference>
<evidence type="ECO:0000313" key="4">
    <source>
        <dbReference type="Proteomes" id="UP000230564"/>
    </source>
</evidence>
<proteinExistence type="predicted"/>
<organism evidence="3 4">
    <name type="scientific">Candidatus Komeilibacteria bacterium CG11_big_fil_rev_8_21_14_0_20_36_20</name>
    <dbReference type="NCBI Taxonomy" id="1974477"/>
    <lineage>
        <taxon>Bacteria</taxon>
        <taxon>Candidatus Komeiliibacteriota</taxon>
    </lineage>
</organism>
<dbReference type="Pfam" id="PF01551">
    <property type="entry name" value="Peptidase_M23"/>
    <property type="match status" value="1"/>
</dbReference>
<dbReference type="CDD" id="cd12797">
    <property type="entry name" value="M23_peptidase"/>
    <property type="match status" value="1"/>
</dbReference>
<dbReference type="InterPro" id="IPR016047">
    <property type="entry name" value="M23ase_b-sheet_dom"/>
</dbReference>
<dbReference type="SUPFAM" id="SSF51261">
    <property type="entry name" value="Duplicated hybrid motif"/>
    <property type="match status" value="1"/>
</dbReference>
<accession>A0A2H0NB54</accession>
<keyword evidence="1" id="KW-0472">Membrane</keyword>
<dbReference type="Proteomes" id="UP000230564">
    <property type="component" value="Unassembled WGS sequence"/>
</dbReference>
<sequence>MYNRYMKKIYIILIIIVVGVVFLLSNLLLNKNTMPDLPVSTTEKQEVISKPENIQNEKSFQPPLDRASERVTKKPFGVFITPQNSPVQPENFSGYHTGTDFEIFPEEMNVDIYVHAVCSGKLAMKKMATGYGGVIVESCKLDGEPITVVYGHLKLSSIAKNIGDDLQAGDTLGILGAGYSTETSGERKHLHLGFHKGAEINPALSSKSTNSSNSTTTFGNFGTSILGYVQSQSELSGWIDPCFFVCK</sequence>
<comment type="caution">
    <text evidence="3">The sequence shown here is derived from an EMBL/GenBank/DDBJ whole genome shotgun (WGS) entry which is preliminary data.</text>
</comment>
<evidence type="ECO:0000313" key="3">
    <source>
        <dbReference type="EMBL" id="PIR06123.1"/>
    </source>
</evidence>
<dbReference type="InterPro" id="IPR011055">
    <property type="entry name" value="Dup_hybrid_motif"/>
</dbReference>
<feature type="domain" description="M23ase beta-sheet core" evidence="2">
    <location>
        <begin position="95"/>
        <end position="202"/>
    </location>
</feature>
<dbReference type="AlphaFoldDB" id="A0A2H0NB54"/>
<dbReference type="Gene3D" id="2.70.70.10">
    <property type="entry name" value="Glucose Permease (Domain IIA)"/>
    <property type="match status" value="1"/>
</dbReference>
<dbReference type="EMBL" id="PCWQ01000022">
    <property type="protein sequence ID" value="PIR06123.1"/>
    <property type="molecule type" value="Genomic_DNA"/>
</dbReference>